<evidence type="ECO:0000313" key="2">
    <source>
        <dbReference type="EMBL" id="PAA72477.1"/>
    </source>
</evidence>
<protein>
    <submittedName>
        <fullName evidence="2">Uncharacterized protein</fullName>
    </submittedName>
</protein>
<sequence>MHFSDIGIGLPEMGKWRQQHQFGLPSMYANPMAPSQQPVCLLPPPPPLLPRPGLRSCYNDQDDEQHEYQEQQQLDEPLDYSMKSLARQQPLPSPPPPSSMSASPLSMGSGSAPEEAPRGGSGGELLHRLRHTVLQRGHQRSAFSSLALLKQSQALPMLKEAAANSSAAASGASAGKSAVNQQRRGTGSITDSEADAKAAYAADCIKSRLDGCGKRVHLFLGILLHFGMPPGPHGETFFDRVISFSDEHKNLSDSPTAYFMVLDSKLLALIWSKFKGNSSNEYSTLTRAIRSTRQKYRGIFESVKNPGKKLYKFGPVAVEQFRNLFPSSYSNSATEAANQ</sequence>
<comment type="caution">
    <text evidence="2">The sequence shown here is derived from an EMBL/GenBank/DDBJ whole genome shotgun (WGS) entry which is preliminary data.</text>
</comment>
<feature type="compositionally biased region" description="Low complexity" evidence="1">
    <location>
        <begin position="99"/>
        <end position="113"/>
    </location>
</feature>
<keyword evidence="3" id="KW-1185">Reference proteome</keyword>
<feature type="compositionally biased region" description="Pro residues" evidence="1">
    <location>
        <begin position="41"/>
        <end position="50"/>
    </location>
</feature>
<feature type="compositionally biased region" description="Polar residues" evidence="1">
    <location>
        <begin position="179"/>
        <end position="191"/>
    </location>
</feature>
<evidence type="ECO:0000313" key="3">
    <source>
        <dbReference type="Proteomes" id="UP000215902"/>
    </source>
</evidence>
<dbReference type="EMBL" id="NIVC01001089">
    <property type="protein sequence ID" value="PAA72477.1"/>
    <property type="molecule type" value="Genomic_DNA"/>
</dbReference>
<proteinExistence type="predicted"/>
<organism evidence="2 3">
    <name type="scientific">Macrostomum lignano</name>
    <dbReference type="NCBI Taxonomy" id="282301"/>
    <lineage>
        <taxon>Eukaryota</taxon>
        <taxon>Metazoa</taxon>
        <taxon>Spiralia</taxon>
        <taxon>Lophotrochozoa</taxon>
        <taxon>Platyhelminthes</taxon>
        <taxon>Rhabditophora</taxon>
        <taxon>Macrostomorpha</taxon>
        <taxon>Macrostomida</taxon>
        <taxon>Macrostomidae</taxon>
        <taxon>Macrostomum</taxon>
    </lineage>
</organism>
<gene>
    <name evidence="2" type="ORF">BOX15_Mlig012664g1</name>
</gene>
<dbReference type="Proteomes" id="UP000215902">
    <property type="component" value="Unassembled WGS sequence"/>
</dbReference>
<name>A0A267FH31_9PLAT</name>
<dbReference type="InterPro" id="IPR036390">
    <property type="entry name" value="WH_DNA-bd_sf"/>
</dbReference>
<dbReference type="SUPFAM" id="SSF46785">
    <property type="entry name" value="Winged helix' DNA-binding domain"/>
    <property type="match status" value="1"/>
</dbReference>
<feature type="region of interest" description="Disordered" evidence="1">
    <location>
        <begin position="35"/>
        <end position="72"/>
    </location>
</feature>
<dbReference type="AlphaFoldDB" id="A0A267FH31"/>
<feature type="region of interest" description="Disordered" evidence="1">
    <location>
        <begin position="170"/>
        <end position="192"/>
    </location>
</feature>
<evidence type="ECO:0000256" key="1">
    <source>
        <dbReference type="SAM" id="MobiDB-lite"/>
    </source>
</evidence>
<reference evidence="2 3" key="1">
    <citation type="submission" date="2017-06" db="EMBL/GenBank/DDBJ databases">
        <title>A platform for efficient transgenesis in Macrostomum lignano, a flatworm model organism for stem cell research.</title>
        <authorList>
            <person name="Berezikov E."/>
        </authorList>
    </citation>
    <scope>NUCLEOTIDE SEQUENCE [LARGE SCALE GENOMIC DNA]</scope>
    <source>
        <strain evidence="2">DV1</strain>
        <tissue evidence="2">Whole organism</tissue>
    </source>
</reference>
<feature type="region of interest" description="Disordered" evidence="1">
    <location>
        <begin position="86"/>
        <end position="124"/>
    </location>
</feature>
<accession>A0A267FH31</accession>